<evidence type="ECO:0000256" key="3">
    <source>
        <dbReference type="ARBA" id="ARBA00022771"/>
    </source>
</evidence>
<evidence type="ECO:0000256" key="5">
    <source>
        <dbReference type="PROSITE-ProRule" id="PRU00723"/>
    </source>
</evidence>
<feature type="domain" description="C3H1-type" evidence="7">
    <location>
        <begin position="329"/>
        <end position="357"/>
    </location>
</feature>
<feature type="zinc finger region" description="C3H1-type" evidence="5">
    <location>
        <begin position="365"/>
        <end position="391"/>
    </location>
</feature>
<dbReference type="InterPro" id="IPR045877">
    <property type="entry name" value="ZFP36-like"/>
</dbReference>
<dbReference type="Gene3D" id="4.10.1000.10">
    <property type="entry name" value="Zinc finger, CCCH-type"/>
    <property type="match status" value="1"/>
</dbReference>
<evidence type="ECO:0000313" key="8">
    <source>
        <dbReference type="EMBL" id="CEL65909.1"/>
    </source>
</evidence>
<evidence type="ECO:0000256" key="1">
    <source>
        <dbReference type="ARBA" id="ARBA00022723"/>
    </source>
</evidence>
<evidence type="ECO:0000256" key="6">
    <source>
        <dbReference type="SAM" id="MobiDB-lite"/>
    </source>
</evidence>
<feature type="domain" description="C3H1-type" evidence="7">
    <location>
        <begin position="400"/>
        <end position="426"/>
    </location>
</feature>
<feature type="zinc finger region" description="C3H1-type" evidence="5">
    <location>
        <begin position="400"/>
        <end position="426"/>
    </location>
</feature>
<keyword evidence="2" id="KW-0677">Repeat</keyword>
<reference evidence="8" key="1">
    <citation type="journal article" date="2015" name="PLoS ONE">
        <title>Comprehensive Evaluation of Toxoplasma gondii VEG and Neospora caninum LIV Genomes with Tachyzoite Stage Transcriptome and Proteome Defines Novel Transcript Features.</title>
        <authorList>
            <person name="Ramaprasad A."/>
            <person name="Mourier T."/>
            <person name="Naeem R."/>
            <person name="Malas T.B."/>
            <person name="Moussa E."/>
            <person name="Panigrahi A."/>
            <person name="Vermont S.J."/>
            <person name="Otto T.D."/>
            <person name="Wastling J."/>
            <person name="Pain A."/>
        </authorList>
    </citation>
    <scope>NUCLEOTIDE SEQUENCE</scope>
    <source>
        <strain evidence="8">Liverpool</strain>
    </source>
</reference>
<dbReference type="PANTHER" id="PTHR12547">
    <property type="entry name" value="CCCH ZINC FINGER/TIS11-RELATED"/>
    <property type="match status" value="1"/>
</dbReference>
<evidence type="ECO:0000256" key="2">
    <source>
        <dbReference type="ARBA" id="ARBA00022737"/>
    </source>
</evidence>
<proteinExistence type="predicted"/>
<feature type="region of interest" description="Disordered" evidence="6">
    <location>
        <begin position="833"/>
        <end position="857"/>
    </location>
</feature>
<protein>
    <submittedName>
        <fullName evidence="8">Zinc finger (CCCH type) protein, putative</fullName>
    </submittedName>
</protein>
<sequence>MAKTQGHGRVLEALLASSESPVAAAQSLLDSAVAAGRAFDVVSSGGTLHMSTAFDQSSASGMNTEDGDGLAFLVSLLGLDGQGSKGEEGVSSASEPVDGEGAEASVTGIAGLEPSKATEERKHTKCDAVDEITSSGNVASNALSGVTVGCGFEQGGASGAMGSGKVFTRGMSMLANMGGGDCKGGSGRVGGADYGEKRSRGHEGVSSELGGAGVCSGGKGRTLDCLRSSRGTQDGGCAVQHRRRSVAQSIPGRQVYEKKGYLPFTSEEGRGDDAGLQGTSNHGSGAWGVGFLPSILLNDSALALQTALVALLQLQKQDEEGVKQEPVIPRRNLMCTAFLKTGVCNNPERCNYAHNMVELQKKLELRKTSLCKYWLKGKCENEDCNFAHGEHELQSTEGVYKTTICKYWKQGSCHSGGNCRHAHGEADLRPEKLPPHLERKRNHKVKHQWKSGSGCTSTAPSAGVPVGVGARGKQQPAHPVTGTRLPCPQDYSFDCKRAEQSFEKTCVVIQGTGRRGTDTSFGLDSCKDFSLGGYRNCTDDVLRKHYLSPEERTYEPSMIRTVGQTNGSDRLEGFPSSLGSVFGGGTPGVRPGQYELPCGRSAWGGLTVGGRASDEISDMSTASATSSRWGGADCRSSLPSFQEFTRENSGGSESLLRFSNSSITRVSSLAEEESCHGTTWRPGGVAPASGVSDVSPMAPSLTLVGHSPSSPCGGGGLIFVPPPGLSLHNDFGRLVVGRGSSHTATVPQQDETVLDGYQGGLSSGRYPYVSDAVLKTLSDSVAGLAVDENKVDRAKTANDDYLSNETERMSVPTLHLDRVAATEEVCGRVATCTPSSQNLGSSSRAYDDSRVQSKGNVSGTGVRIVSVSQV</sequence>
<dbReference type="InterPro" id="IPR000571">
    <property type="entry name" value="Znf_CCCH"/>
</dbReference>
<organism evidence="8">
    <name type="scientific">Neospora caninum (strain Liverpool)</name>
    <dbReference type="NCBI Taxonomy" id="572307"/>
    <lineage>
        <taxon>Eukaryota</taxon>
        <taxon>Sar</taxon>
        <taxon>Alveolata</taxon>
        <taxon>Apicomplexa</taxon>
        <taxon>Conoidasida</taxon>
        <taxon>Coccidia</taxon>
        <taxon>Eucoccidiorida</taxon>
        <taxon>Eimeriorina</taxon>
        <taxon>Sarcocystidae</taxon>
        <taxon>Neospora</taxon>
    </lineage>
</organism>
<dbReference type="EMBL" id="LN714480">
    <property type="protein sequence ID" value="CEL65909.1"/>
    <property type="molecule type" value="Genomic_DNA"/>
</dbReference>
<evidence type="ECO:0000259" key="7">
    <source>
        <dbReference type="PROSITE" id="PS50103"/>
    </source>
</evidence>
<feature type="zinc finger region" description="C3H1-type" evidence="5">
    <location>
        <begin position="329"/>
        <end position="357"/>
    </location>
</feature>
<feature type="region of interest" description="Disordered" evidence="6">
    <location>
        <begin position="83"/>
        <end position="103"/>
    </location>
</feature>
<keyword evidence="4 5" id="KW-0862">Zinc</keyword>
<dbReference type="SMART" id="SM00356">
    <property type="entry name" value="ZnF_C3H1"/>
    <property type="match status" value="3"/>
</dbReference>
<name>A0A0F7U7V4_NEOCL</name>
<feature type="domain" description="C3H1-type" evidence="7">
    <location>
        <begin position="365"/>
        <end position="391"/>
    </location>
</feature>
<dbReference type="Gene3D" id="3.30.1370.210">
    <property type="match status" value="1"/>
</dbReference>
<dbReference type="SUPFAM" id="SSF90229">
    <property type="entry name" value="CCCH zinc finger"/>
    <property type="match status" value="3"/>
</dbReference>
<dbReference type="Pfam" id="PF00642">
    <property type="entry name" value="zf-CCCH"/>
    <property type="match status" value="1"/>
</dbReference>
<dbReference type="PROSITE" id="PS50103">
    <property type="entry name" value="ZF_C3H1"/>
    <property type="match status" value="3"/>
</dbReference>
<feature type="compositionally biased region" description="Basic residues" evidence="6">
    <location>
        <begin position="440"/>
        <end position="449"/>
    </location>
</feature>
<feature type="compositionally biased region" description="Polar residues" evidence="6">
    <location>
        <begin position="833"/>
        <end position="844"/>
    </location>
</feature>
<dbReference type="InterPro" id="IPR036855">
    <property type="entry name" value="Znf_CCCH_sf"/>
</dbReference>
<feature type="region of interest" description="Disordered" evidence="6">
    <location>
        <begin position="440"/>
        <end position="461"/>
    </location>
</feature>
<keyword evidence="3 5" id="KW-0863">Zinc-finger</keyword>
<keyword evidence="1 5" id="KW-0479">Metal-binding</keyword>
<dbReference type="AlphaFoldDB" id="A0A0F7U7V4"/>
<dbReference type="GO" id="GO:0003729">
    <property type="term" value="F:mRNA binding"/>
    <property type="evidence" value="ECO:0007669"/>
    <property type="project" value="InterPro"/>
</dbReference>
<evidence type="ECO:0000256" key="4">
    <source>
        <dbReference type="ARBA" id="ARBA00022833"/>
    </source>
</evidence>
<gene>
    <name evidence="8" type="ORF">BN1204_017400</name>
</gene>
<dbReference type="GO" id="GO:0008270">
    <property type="term" value="F:zinc ion binding"/>
    <property type="evidence" value="ECO:0007669"/>
    <property type="project" value="UniProtKB-KW"/>
</dbReference>
<accession>A0A0F7U7V4</accession>
<feature type="compositionally biased region" description="Polar residues" evidence="6">
    <location>
        <begin position="450"/>
        <end position="460"/>
    </location>
</feature>